<evidence type="ECO:0000256" key="2">
    <source>
        <dbReference type="ARBA" id="ARBA00023015"/>
    </source>
</evidence>
<protein>
    <submittedName>
        <fullName evidence="8">Putativelike c6 zinc cluster transcription</fullName>
    </submittedName>
</protein>
<dbReference type="GO" id="GO:0003677">
    <property type="term" value="F:DNA binding"/>
    <property type="evidence" value="ECO:0007669"/>
    <property type="project" value="UniProtKB-KW"/>
</dbReference>
<keyword evidence="4" id="KW-0804">Transcription</keyword>
<dbReference type="GO" id="GO:0000981">
    <property type="term" value="F:DNA-binding transcription factor activity, RNA polymerase II-specific"/>
    <property type="evidence" value="ECO:0007669"/>
    <property type="project" value="InterPro"/>
</dbReference>
<dbReference type="Pfam" id="PF00172">
    <property type="entry name" value="Zn_clus"/>
    <property type="match status" value="1"/>
</dbReference>
<dbReference type="Gene3D" id="4.10.240.10">
    <property type="entry name" value="Zn(2)-C6 fungal-type DNA-binding domain"/>
    <property type="match status" value="1"/>
</dbReference>
<dbReference type="GO" id="GO:0045122">
    <property type="term" value="P:aflatoxin biosynthetic process"/>
    <property type="evidence" value="ECO:0007669"/>
    <property type="project" value="InterPro"/>
</dbReference>
<evidence type="ECO:0000313" key="9">
    <source>
        <dbReference type="Proteomes" id="UP000053317"/>
    </source>
</evidence>
<sequence>MSSTEANVHCTCEARQAEKLKDSCDACARAKTKCNRDFNGCARCKRRGESCHYSRARRIGKHRATCATSIAAKARKEAALRAQQRSDSVSSLSQPSTPVLQSGVDYTSSPRNTAGSSSASSLPAALSDHKPDGVTSLEVGEGANLLMGLENSGMGYDMGPFGNFMTDPWFSSPEASNLITSTSTETIDLASCIPFAQLNHALTKPNDITLKTPIPSQGSFDFAEQCYNLAYSTLQSLHFPAASCSTPPSFFDPVTANLSVDHIFERNRAAIQNLRTILTCPCIFDTNLAMLCAMIINQIVDSYRQGQQSNSPSPSTPPGSSFQDLPMKIGNFQLDHRSKAQVVAQLVIVELTQLKKMVEMAVNRYSGLDKAANDELEGCQKCIETTINEMSAELDGR</sequence>
<dbReference type="PRINTS" id="PR00755">
    <property type="entry name" value="AFLATOXINBRP"/>
</dbReference>
<proteinExistence type="predicted"/>
<evidence type="ECO:0000256" key="3">
    <source>
        <dbReference type="ARBA" id="ARBA00023125"/>
    </source>
</evidence>
<evidence type="ECO:0000256" key="5">
    <source>
        <dbReference type="ARBA" id="ARBA00023242"/>
    </source>
</evidence>
<evidence type="ECO:0000259" key="7">
    <source>
        <dbReference type="PROSITE" id="PS50048"/>
    </source>
</evidence>
<dbReference type="SMART" id="SM00066">
    <property type="entry name" value="GAL4"/>
    <property type="match status" value="1"/>
</dbReference>
<name>A0A0G2F050_PHACM</name>
<dbReference type="EMBL" id="LCWF01000022">
    <property type="protein sequence ID" value="KKY27671.1"/>
    <property type="molecule type" value="Genomic_DNA"/>
</dbReference>
<dbReference type="OrthoDB" id="2740448at2759"/>
<dbReference type="InterPro" id="IPR036864">
    <property type="entry name" value="Zn2-C6_fun-type_DNA-bd_sf"/>
</dbReference>
<organism evidence="8 9">
    <name type="scientific">Phaeomoniella chlamydospora</name>
    <name type="common">Phaeoacremonium chlamydosporum</name>
    <dbReference type="NCBI Taxonomy" id="158046"/>
    <lineage>
        <taxon>Eukaryota</taxon>
        <taxon>Fungi</taxon>
        <taxon>Dikarya</taxon>
        <taxon>Ascomycota</taxon>
        <taxon>Pezizomycotina</taxon>
        <taxon>Eurotiomycetes</taxon>
        <taxon>Chaetothyriomycetidae</taxon>
        <taxon>Phaeomoniellales</taxon>
        <taxon>Phaeomoniellaceae</taxon>
        <taxon>Phaeomoniella</taxon>
    </lineage>
</organism>
<dbReference type="GO" id="GO:0005634">
    <property type="term" value="C:nucleus"/>
    <property type="evidence" value="ECO:0007669"/>
    <property type="project" value="InterPro"/>
</dbReference>
<keyword evidence="5" id="KW-0539">Nucleus</keyword>
<dbReference type="Proteomes" id="UP000053317">
    <property type="component" value="Unassembled WGS sequence"/>
</dbReference>
<dbReference type="CDD" id="cd00067">
    <property type="entry name" value="GAL4"/>
    <property type="match status" value="1"/>
</dbReference>
<dbReference type="PANTHER" id="PTHR31069">
    <property type="entry name" value="OLEATE-ACTIVATED TRANSCRIPTION FACTOR 1-RELATED"/>
    <property type="match status" value="1"/>
</dbReference>
<dbReference type="PROSITE" id="PS00463">
    <property type="entry name" value="ZN2_CY6_FUNGAL_1"/>
    <property type="match status" value="1"/>
</dbReference>
<keyword evidence="1" id="KW-0479">Metal-binding</keyword>
<evidence type="ECO:0000256" key="4">
    <source>
        <dbReference type="ARBA" id="ARBA00023163"/>
    </source>
</evidence>
<feature type="domain" description="Zn(2)-C6 fungal-type" evidence="7">
    <location>
        <begin position="23"/>
        <end position="53"/>
    </location>
</feature>
<dbReference type="InterPro" id="IPR013700">
    <property type="entry name" value="AflR"/>
</dbReference>
<keyword evidence="2" id="KW-0805">Transcription regulation</keyword>
<reference evidence="8 9" key="1">
    <citation type="submission" date="2015-05" db="EMBL/GenBank/DDBJ databases">
        <title>Distinctive expansion of gene families associated with plant cell wall degradation and secondary metabolism in the genomes of grapevine trunk pathogens.</title>
        <authorList>
            <person name="Lawrence D.P."/>
            <person name="Travadon R."/>
            <person name="Rolshausen P.E."/>
            <person name="Baumgartner K."/>
        </authorList>
    </citation>
    <scope>NUCLEOTIDE SEQUENCE [LARGE SCALE GENOMIC DNA]</scope>
    <source>
        <strain evidence="8">UCRPC4</strain>
    </source>
</reference>
<feature type="region of interest" description="Disordered" evidence="6">
    <location>
        <begin position="77"/>
        <end position="134"/>
    </location>
</feature>
<accession>A0A0G2F050</accession>
<dbReference type="InterPro" id="IPR001138">
    <property type="entry name" value="Zn2Cys6_DnaBD"/>
</dbReference>
<dbReference type="AlphaFoldDB" id="A0A0G2F050"/>
<comment type="caution">
    <text evidence="8">The sequence shown here is derived from an EMBL/GenBank/DDBJ whole genome shotgun (WGS) entry which is preliminary data.</text>
</comment>
<keyword evidence="3" id="KW-0238">DNA-binding</keyword>
<feature type="compositionally biased region" description="Low complexity" evidence="6">
    <location>
        <begin position="107"/>
        <end position="126"/>
    </location>
</feature>
<dbReference type="SUPFAM" id="SSF57701">
    <property type="entry name" value="Zn2/Cys6 DNA-binding domain"/>
    <property type="match status" value="1"/>
</dbReference>
<dbReference type="GO" id="GO:0008270">
    <property type="term" value="F:zinc ion binding"/>
    <property type="evidence" value="ECO:0007669"/>
    <property type="project" value="InterPro"/>
</dbReference>
<gene>
    <name evidence="8" type="ORF">UCRPC4_g00905</name>
</gene>
<keyword evidence="9" id="KW-1185">Reference proteome</keyword>
<reference evidence="8 9" key="2">
    <citation type="submission" date="2015-05" db="EMBL/GenBank/DDBJ databases">
        <authorList>
            <person name="Morales-Cruz A."/>
            <person name="Amrine K.C."/>
            <person name="Cantu D."/>
        </authorList>
    </citation>
    <scope>NUCLEOTIDE SEQUENCE [LARGE SCALE GENOMIC DNA]</scope>
    <source>
        <strain evidence="8">UCRPC4</strain>
    </source>
</reference>
<dbReference type="InterPro" id="IPR050675">
    <property type="entry name" value="OAF3"/>
</dbReference>
<dbReference type="Pfam" id="PF08493">
    <property type="entry name" value="AflR"/>
    <property type="match status" value="1"/>
</dbReference>
<feature type="compositionally biased region" description="Polar residues" evidence="6">
    <location>
        <begin position="86"/>
        <end position="106"/>
    </location>
</feature>
<evidence type="ECO:0000256" key="1">
    <source>
        <dbReference type="ARBA" id="ARBA00022723"/>
    </source>
</evidence>
<evidence type="ECO:0000256" key="6">
    <source>
        <dbReference type="SAM" id="MobiDB-lite"/>
    </source>
</evidence>
<dbReference type="PROSITE" id="PS50048">
    <property type="entry name" value="ZN2_CY6_FUNGAL_2"/>
    <property type="match status" value="1"/>
</dbReference>
<evidence type="ECO:0000313" key="8">
    <source>
        <dbReference type="EMBL" id="KKY27671.1"/>
    </source>
</evidence>
<dbReference type="PANTHER" id="PTHR31069:SF31">
    <property type="entry name" value="MONODICTYPHENONE CLUSTER TRANSCRIPTION FACTOR-RELATED"/>
    <property type="match status" value="1"/>
</dbReference>